<evidence type="ECO:0000256" key="3">
    <source>
        <dbReference type="ARBA" id="ARBA00022679"/>
    </source>
</evidence>
<evidence type="ECO:0000256" key="8">
    <source>
        <dbReference type="ARBA" id="ARBA00023125"/>
    </source>
</evidence>
<dbReference type="InterPro" id="IPR018060">
    <property type="entry name" value="HTH_AraC"/>
</dbReference>
<dbReference type="InterPro" id="IPR020449">
    <property type="entry name" value="Tscrpt_reg_AraC-type_HTH"/>
</dbReference>
<dbReference type="PRINTS" id="PR00032">
    <property type="entry name" value="HTHARAC"/>
</dbReference>
<reference evidence="14" key="1">
    <citation type="journal article" date="2019" name="Int. J. Syst. Evol. Microbiol.">
        <title>The Global Catalogue of Microorganisms (GCM) 10K type strain sequencing project: providing services to taxonomists for standard genome sequencing and annotation.</title>
        <authorList>
            <consortium name="The Broad Institute Genomics Platform"/>
            <consortium name="The Broad Institute Genome Sequencing Center for Infectious Disease"/>
            <person name="Wu L."/>
            <person name="Ma J."/>
        </authorList>
    </citation>
    <scope>NUCLEOTIDE SEQUENCE [LARGE SCALE GENOMIC DNA]</scope>
    <source>
        <strain evidence="14">CCUG 57113</strain>
    </source>
</reference>
<proteinExistence type="predicted"/>
<dbReference type="InterPro" id="IPR004026">
    <property type="entry name" value="Ada_DNA_repair_Zn-bd"/>
</dbReference>
<keyword evidence="4" id="KW-0479">Metal-binding</keyword>
<comment type="caution">
    <text evidence="13">The sequence shown here is derived from an EMBL/GenBank/DDBJ whole genome shotgun (WGS) entry which is preliminary data.</text>
</comment>
<dbReference type="RefSeq" id="WP_378083997.1">
    <property type="nucleotide sequence ID" value="NZ_JBHSMH010000120.1"/>
</dbReference>
<dbReference type="PANTHER" id="PTHR43280">
    <property type="entry name" value="ARAC-FAMILY TRANSCRIPTIONAL REGULATOR"/>
    <property type="match status" value="1"/>
</dbReference>
<evidence type="ECO:0000313" key="13">
    <source>
        <dbReference type="EMBL" id="MFC5472272.1"/>
    </source>
</evidence>
<dbReference type="Pfam" id="PF02805">
    <property type="entry name" value="Ada_Zn_binding"/>
    <property type="match status" value="1"/>
</dbReference>
<dbReference type="PANTHER" id="PTHR43280:SF28">
    <property type="entry name" value="HTH-TYPE TRANSCRIPTIONAL ACTIVATOR RHAS"/>
    <property type="match status" value="1"/>
</dbReference>
<keyword evidence="10" id="KW-0804">Transcription</keyword>
<dbReference type="Pfam" id="PF12833">
    <property type="entry name" value="HTH_18"/>
    <property type="match status" value="1"/>
</dbReference>
<dbReference type="EMBL" id="JBHSMH010000120">
    <property type="protein sequence ID" value="MFC5472272.1"/>
    <property type="molecule type" value="Genomic_DNA"/>
</dbReference>
<keyword evidence="6" id="KW-0862">Zinc</keyword>
<keyword evidence="9" id="KW-0010">Activator</keyword>
<evidence type="ECO:0000256" key="4">
    <source>
        <dbReference type="ARBA" id="ARBA00022723"/>
    </source>
</evidence>
<comment type="cofactor">
    <cofactor evidence="1">
        <name>Zn(2+)</name>
        <dbReference type="ChEBI" id="CHEBI:29105"/>
    </cofactor>
</comment>
<keyword evidence="7" id="KW-0805">Transcription regulation</keyword>
<dbReference type="SMART" id="SM00342">
    <property type="entry name" value="HTH_ARAC"/>
    <property type="match status" value="1"/>
</dbReference>
<organism evidence="13 14">
    <name type="scientific">Cohnella suwonensis</name>
    <dbReference type="NCBI Taxonomy" id="696072"/>
    <lineage>
        <taxon>Bacteria</taxon>
        <taxon>Bacillati</taxon>
        <taxon>Bacillota</taxon>
        <taxon>Bacilli</taxon>
        <taxon>Bacillales</taxon>
        <taxon>Paenibacillaceae</taxon>
        <taxon>Cohnella</taxon>
    </lineage>
</organism>
<evidence type="ECO:0000259" key="12">
    <source>
        <dbReference type="PROSITE" id="PS01124"/>
    </source>
</evidence>
<keyword evidence="3" id="KW-0808">Transferase</keyword>
<evidence type="ECO:0000256" key="5">
    <source>
        <dbReference type="ARBA" id="ARBA00022763"/>
    </source>
</evidence>
<sequence>MYDTHETRDAGETAAMSDEQWRAIVLCDAEYDGKFYYAVKTTGIYCRPSCRSRVPARNNVKVFANSEQAVAERFRPCKRCKPEGGKLPAEEWIARIAADIDEHYSESLSLSQLADRFHASPYHLQRTFKKIKGVSPTEYMAAIRMAKAKELLAESSLSISEVGLAVGIGNASHFSTQFASHAGMTPSQYRKRAEQSVITATLEED</sequence>
<dbReference type="Gene3D" id="1.10.10.60">
    <property type="entry name" value="Homeodomain-like"/>
    <property type="match status" value="2"/>
</dbReference>
<dbReference type="Proteomes" id="UP001596105">
    <property type="component" value="Unassembled WGS sequence"/>
</dbReference>
<dbReference type="SUPFAM" id="SSF57884">
    <property type="entry name" value="Ada DNA repair protein, N-terminal domain (N-Ada 10)"/>
    <property type="match status" value="1"/>
</dbReference>
<name>A0ABW0M5E7_9BACL</name>
<accession>A0ABW0M5E7</accession>
<evidence type="ECO:0000256" key="7">
    <source>
        <dbReference type="ARBA" id="ARBA00023015"/>
    </source>
</evidence>
<dbReference type="SUPFAM" id="SSF46689">
    <property type="entry name" value="Homeodomain-like"/>
    <property type="match status" value="2"/>
</dbReference>
<dbReference type="InterPro" id="IPR009057">
    <property type="entry name" value="Homeodomain-like_sf"/>
</dbReference>
<dbReference type="Gene3D" id="3.40.10.10">
    <property type="entry name" value="DNA Methylphosphotriester Repair Domain"/>
    <property type="match status" value="1"/>
</dbReference>
<evidence type="ECO:0000256" key="11">
    <source>
        <dbReference type="ARBA" id="ARBA00023204"/>
    </source>
</evidence>
<keyword evidence="2" id="KW-0489">Methyltransferase</keyword>
<dbReference type="PROSITE" id="PS00041">
    <property type="entry name" value="HTH_ARAC_FAMILY_1"/>
    <property type="match status" value="1"/>
</dbReference>
<dbReference type="InterPro" id="IPR018062">
    <property type="entry name" value="HTH_AraC-typ_CS"/>
</dbReference>
<dbReference type="InterPro" id="IPR016220">
    <property type="entry name" value="Me-P-triester_DNA_alkyl-Trfase"/>
</dbReference>
<evidence type="ECO:0000256" key="9">
    <source>
        <dbReference type="ARBA" id="ARBA00023159"/>
    </source>
</evidence>
<dbReference type="InterPro" id="IPR035451">
    <property type="entry name" value="Ada-like_dom_sf"/>
</dbReference>
<keyword evidence="14" id="KW-1185">Reference proteome</keyword>
<evidence type="ECO:0000256" key="6">
    <source>
        <dbReference type="ARBA" id="ARBA00022833"/>
    </source>
</evidence>
<evidence type="ECO:0000256" key="2">
    <source>
        <dbReference type="ARBA" id="ARBA00022603"/>
    </source>
</evidence>
<gene>
    <name evidence="13" type="ORF">ACFPPD_26665</name>
</gene>
<keyword evidence="8" id="KW-0238">DNA-binding</keyword>
<evidence type="ECO:0000313" key="14">
    <source>
        <dbReference type="Proteomes" id="UP001596105"/>
    </source>
</evidence>
<keyword evidence="5" id="KW-0227">DNA damage</keyword>
<evidence type="ECO:0000256" key="1">
    <source>
        <dbReference type="ARBA" id="ARBA00001947"/>
    </source>
</evidence>
<feature type="domain" description="HTH araC/xylS-type" evidence="12">
    <location>
        <begin position="94"/>
        <end position="192"/>
    </location>
</feature>
<dbReference type="PIRSF" id="PIRSF000408">
    <property type="entry name" value="Alkyltransferas_AdaA"/>
    <property type="match status" value="1"/>
</dbReference>
<evidence type="ECO:0000256" key="10">
    <source>
        <dbReference type="ARBA" id="ARBA00023163"/>
    </source>
</evidence>
<keyword evidence="11" id="KW-0234">DNA repair</keyword>
<dbReference type="PROSITE" id="PS01124">
    <property type="entry name" value="HTH_ARAC_FAMILY_2"/>
    <property type="match status" value="1"/>
</dbReference>
<protein>
    <submittedName>
        <fullName evidence="13">Bifunctional transcriptional activator/DNA repair enzyme AdaA</fullName>
    </submittedName>
</protein>